<organism evidence="9 10">
    <name type="scientific">Candidatus Merdivicinus excrementipullorum</name>
    <dbReference type="NCBI Taxonomy" id="2840867"/>
    <lineage>
        <taxon>Bacteria</taxon>
        <taxon>Bacillati</taxon>
        <taxon>Bacillota</taxon>
        <taxon>Clostridia</taxon>
        <taxon>Eubacteriales</taxon>
        <taxon>Oscillospiraceae</taxon>
        <taxon>Oscillospiraceae incertae sedis</taxon>
        <taxon>Candidatus Merdivicinus</taxon>
    </lineage>
</organism>
<gene>
    <name evidence="9" type="ORF">IAB51_09735</name>
</gene>
<evidence type="ECO:0000313" key="10">
    <source>
        <dbReference type="Proteomes" id="UP000824002"/>
    </source>
</evidence>
<name>A0A9D1FNH5_9FIRM</name>
<dbReference type="InterPro" id="IPR036721">
    <property type="entry name" value="RCK_C_sf"/>
</dbReference>
<evidence type="ECO:0000259" key="7">
    <source>
        <dbReference type="PROSITE" id="PS51201"/>
    </source>
</evidence>
<feature type="domain" description="RCK C-terminal" evidence="8">
    <location>
        <begin position="137"/>
        <end position="218"/>
    </location>
</feature>
<dbReference type="InterPro" id="IPR006037">
    <property type="entry name" value="RCK_C"/>
</dbReference>
<dbReference type="PANTHER" id="PTHR43833:SF5">
    <property type="entry name" value="TRK SYSTEM POTASSIUM UPTAKE PROTEIN TRKA"/>
    <property type="match status" value="1"/>
</dbReference>
<dbReference type="InterPro" id="IPR003148">
    <property type="entry name" value="RCK_N"/>
</dbReference>
<dbReference type="GO" id="GO:0015079">
    <property type="term" value="F:potassium ion transmembrane transporter activity"/>
    <property type="evidence" value="ECO:0007669"/>
    <property type="project" value="InterPro"/>
</dbReference>
<dbReference type="Pfam" id="PF02254">
    <property type="entry name" value="TrkA_N"/>
    <property type="match status" value="1"/>
</dbReference>
<dbReference type="AlphaFoldDB" id="A0A9D1FNH5"/>
<keyword evidence="3" id="KW-0633">Potassium transport</keyword>
<feature type="domain" description="RCK N-terminal" evidence="7">
    <location>
        <begin position="1"/>
        <end position="117"/>
    </location>
</feature>
<reference evidence="9" key="1">
    <citation type="submission" date="2020-10" db="EMBL/GenBank/DDBJ databases">
        <authorList>
            <person name="Gilroy R."/>
        </authorList>
    </citation>
    <scope>NUCLEOTIDE SEQUENCE</scope>
    <source>
        <strain evidence="9">CHK199-13235</strain>
    </source>
</reference>
<comment type="caution">
    <text evidence="9">The sequence shown here is derived from an EMBL/GenBank/DDBJ whole genome shotgun (WGS) entry which is preliminary data.</text>
</comment>
<dbReference type="PRINTS" id="PR00335">
    <property type="entry name" value="KUPTAKETRKA"/>
</dbReference>
<dbReference type="Gene3D" id="3.40.50.720">
    <property type="entry name" value="NAD(P)-binding Rossmann-like Domain"/>
    <property type="match status" value="1"/>
</dbReference>
<dbReference type="InterPro" id="IPR050721">
    <property type="entry name" value="Trk_Ktr_HKT_K-transport"/>
</dbReference>
<dbReference type="GO" id="GO:0005886">
    <property type="term" value="C:plasma membrane"/>
    <property type="evidence" value="ECO:0007669"/>
    <property type="project" value="InterPro"/>
</dbReference>
<evidence type="ECO:0000256" key="5">
    <source>
        <dbReference type="ARBA" id="ARBA00023027"/>
    </source>
</evidence>
<dbReference type="SUPFAM" id="SSF51735">
    <property type="entry name" value="NAD(P)-binding Rossmann-fold domains"/>
    <property type="match status" value="1"/>
</dbReference>
<dbReference type="SUPFAM" id="SSF116726">
    <property type="entry name" value="TrkA C-terminal domain-like"/>
    <property type="match status" value="1"/>
</dbReference>
<evidence type="ECO:0000256" key="6">
    <source>
        <dbReference type="ARBA" id="ARBA00023065"/>
    </source>
</evidence>
<evidence type="ECO:0000313" key="9">
    <source>
        <dbReference type="EMBL" id="HIS77066.1"/>
    </source>
</evidence>
<sequence length="229" mass="25111">MKIVIVGGGTVGYYLAKALLEHNHEPTVVESKKEACARLANNLDIPVIFGDGTTIEALQEAGTAKADVLIAVSGQDEINLIACQLGRLEFHVRRTIAKANNPKNADVMRELGVDIAVSSIDAITRLMEREVDMSTIKHLISLNQGEASIVEIVLPNDFKYSGKKLSDIRLPEQMVVVSVERSGEMLIPRGNTLIFSGDKLLILTKDDAMHELKERFRLTDEGSGRGYVK</sequence>
<dbReference type="Pfam" id="PF02080">
    <property type="entry name" value="TrkA_C"/>
    <property type="match status" value="1"/>
</dbReference>
<dbReference type="PROSITE" id="PS51201">
    <property type="entry name" value="RCK_N"/>
    <property type="match status" value="1"/>
</dbReference>
<dbReference type="PROSITE" id="PS51202">
    <property type="entry name" value="RCK_C"/>
    <property type="match status" value="1"/>
</dbReference>
<evidence type="ECO:0000256" key="2">
    <source>
        <dbReference type="ARBA" id="ARBA00022448"/>
    </source>
</evidence>
<keyword evidence="4" id="KW-0630">Potassium</keyword>
<evidence type="ECO:0000259" key="8">
    <source>
        <dbReference type="PROSITE" id="PS51202"/>
    </source>
</evidence>
<keyword evidence="5" id="KW-0520">NAD</keyword>
<accession>A0A9D1FNH5</accession>
<evidence type="ECO:0000256" key="3">
    <source>
        <dbReference type="ARBA" id="ARBA00022538"/>
    </source>
</evidence>
<dbReference type="Proteomes" id="UP000824002">
    <property type="component" value="Unassembled WGS sequence"/>
</dbReference>
<keyword evidence="6" id="KW-0406">Ion transport</keyword>
<proteinExistence type="predicted"/>
<evidence type="ECO:0000256" key="4">
    <source>
        <dbReference type="ARBA" id="ARBA00022958"/>
    </source>
</evidence>
<dbReference type="InterPro" id="IPR036291">
    <property type="entry name" value="NAD(P)-bd_dom_sf"/>
</dbReference>
<protein>
    <recommendedName>
        <fullName evidence="1">Trk system potassium uptake protein TrkA</fullName>
    </recommendedName>
</protein>
<dbReference type="PANTHER" id="PTHR43833">
    <property type="entry name" value="POTASSIUM CHANNEL PROTEIN 2-RELATED-RELATED"/>
    <property type="match status" value="1"/>
</dbReference>
<keyword evidence="2" id="KW-0813">Transport</keyword>
<reference evidence="9" key="2">
    <citation type="journal article" date="2021" name="PeerJ">
        <title>Extensive microbial diversity within the chicken gut microbiome revealed by metagenomics and culture.</title>
        <authorList>
            <person name="Gilroy R."/>
            <person name="Ravi A."/>
            <person name="Getino M."/>
            <person name="Pursley I."/>
            <person name="Horton D.L."/>
            <person name="Alikhan N.F."/>
            <person name="Baker D."/>
            <person name="Gharbi K."/>
            <person name="Hall N."/>
            <person name="Watson M."/>
            <person name="Adriaenssens E.M."/>
            <person name="Foster-Nyarko E."/>
            <person name="Jarju S."/>
            <person name="Secka A."/>
            <person name="Antonio M."/>
            <person name="Oren A."/>
            <person name="Chaudhuri R.R."/>
            <person name="La Ragione R."/>
            <person name="Hildebrand F."/>
            <person name="Pallen M.J."/>
        </authorList>
    </citation>
    <scope>NUCLEOTIDE SEQUENCE</scope>
    <source>
        <strain evidence="9">CHK199-13235</strain>
    </source>
</reference>
<dbReference type="EMBL" id="DVJP01000066">
    <property type="protein sequence ID" value="HIS77066.1"/>
    <property type="molecule type" value="Genomic_DNA"/>
</dbReference>
<evidence type="ECO:0000256" key="1">
    <source>
        <dbReference type="ARBA" id="ARBA00017378"/>
    </source>
</evidence>
<dbReference type="InterPro" id="IPR006036">
    <property type="entry name" value="K_uptake_TrkA"/>
</dbReference>
<dbReference type="Gene3D" id="3.30.70.1450">
    <property type="entry name" value="Regulator of K+ conductance, C-terminal domain"/>
    <property type="match status" value="1"/>
</dbReference>